<feature type="transmembrane region" description="Helical" evidence="1">
    <location>
        <begin position="66"/>
        <end position="85"/>
    </location>
</feature>
<protein>
    <submittedName>
        <fullName evidence="2">Uncharacterized protein</fullName>
    </submittedName>
</protein>
<gene>
    <name evidence="2" type="ORF">dnm_025330</name>
</gene>
<evidence type="ECO:0000313" key="2">
    <source>
        <dbReference type="EMBL" id="QTA86509.1"/>
    </source>
</evidence>
<keyword evidence="1" id="KW-1133">Transmembrane helix</keyword>
<proteinExistence type="predicted"/>
<keyword evidence="1" id="KW-0472">Membrane</keyword>
<dbReference type="EMBL" id="CP061800">
    <property type="protein sequence ID" value="QTA86509.1"/>
    <property type="molecule type" value="Genomic_DNA"/>
</dbReference>
<name>A0A975BIU7_9BACT</name>
<evidence type="ECO:0000256" key="1">
    <source>
        <dbReference type="SAM" id="Phobius"/>
    </source>
</evidence>
<keyword evidence="1" id="KW-0812">Transmembrane</keyword>
<organism evidence="2 3">
    <name type="scientific">Desulfonema magnum</name>
    <dbReference type="NCBI Taxonomy" id="45655"/>
    <lineage>
        <taxon>Bacteria</taxon>
        <taxon>Pseudomonadati</taxon>
        <taxon>Thermodesulfobacteriota</taxon>
        <taxon>Desulfobacteria</taxon>
        <taxon>Desulfobacterales</taxon>
        <taxon>Desulfococcaceae</taxon>
        <taxon>Desulfonema</taxon>
    </lineage>
</organism>
<sequence length="193" mass="21564">MLPACFNPDREMSDSKNNQIGELKKQMSSKQTSGIRCPHCSEGSHPVGTEFCPNTGKPLKKKSSKIIVVSALTVVFVAVAAFVAFQHFGFDPRQFFGKENEPDPKPVPHTQPIFGKENDKIQEVVTESPDKFQIGERVRVKKSVTKPCQGWGEAKPAEIYTVIEAGFRDKYLKVTLPSGRKWIVCPEDVEKIE</sequence>
<accession>A0A975BIU7</accession>
<dbReference type="KEGG" id="dmm:dnm_025330"/>
<evidence type="ECO:0000313" key="3">
    <source>
        <dbReference type="Proteomes" id="UP000663722"/>
    </source>
</evidence>
<reference evidence="2" key="1">
    <citation type="journal article" date="2021" name="Microb. Physiol.">
        <title>Proteogenomic Insights into the Physiology of Marine, Sulfate-Reducing, Filamentous Desulfonema limicola and Desulfonema magnum.</title>
        <authorList>
            <person name="Schnaars V."/>
            <person name="Wohlbrand L."/>
            <person name="Scheve S."/>
            <person name="Hinrichs C."/>
            <person name="Reinhardt R."/>
            <person name="Rabus R."/>
        </authorList>
    </citation>
    <scope>NUCLEOTIDE SEQUENCE</scope>
    <source>
        <strain evidence="2">4be13</strain>
    </source>
</reference>
<keyword evidence="3" id="KW-1185">Reference proteome</keyword>
<dbReference type="Proteomes" id="UP000663722">
    <property type="component" value="Chromosome"/>
</dbReference>
<dbReference type="AlphaFoldDB" id="A0A975BIU7"/>